<dbReference type="EMBL" id="GDJX01026518">
    <property type="protein sequence ID" value="JAT41418.1"/>
    <property type="molecule type" value="Transcribed_RNA"/>
</dbReference>
<feature type="signal peptide" evidence="16">
    <location>
        <begin position="1"/>
        <end position="22"/>
    </location>
</feature>
<feature type="transmembrane region" description="Helical" evidence="15">
    <location>
        <begin position="228"/>
        <end position="250"/>
    </location>
</feature>
<feature type="domain" description="Wall-associated receptor kinase galacturonan-binding" evidence="17">
    <location>
        <begin position="25"/>
        <end position="88"/>
    </location>
</feature>
<evidence type="ECO:0000256" key="4">
    <source>
        <dbReference type="ARBA" id="ARBA00012483"/>
    </source>
</evidence>
<keyword evidence="12 15" id="KW-1133">Transmembrane helix</keyword>
<evidence type="ECO:0000256" key="3">
    <source>
        <dbReference type="ARBA" id="ARBA00004906"/>
    </source>
</evidence>
<evidence type="ECO:0000256" key="10">
    <source>
        <dbReference type="ARBA" id="ARBA00022786"/>
    </source>
</evidence>
<dbReference type="GO" id="GO:0008270">
    <property type="term" value="F:zinc ion binding"/>
    <property type="evidence" value="ECO:0007669"/>
    <property type="project" value="UniProtKB-KW"/>
</dbReference>
<evidence type="ECO:0000256" key="14">
    <source>
        <dbReference type="ARBA" id="ARBA00024209"/>
    </source>
</evidence>
<sequence length="291" mass="32156">MGGSSGLCAALFLATLCSGAATDDCTPARCSAHGPIIRSPFRKRDQPPHCGYVVFELSCRGDETVVDLPFSGQFPLTSVSYDKQRLHLDPRSCPPATFFNLNLSDTPFELYNSTDRWGYMLLNCSSEFPTTPPSVTDNSATSCLDSSGRHVFAVSTGYLSNLNETCVSMRTEAVPLAFVDSLCPNGSYNPSLGWGTPYCKRGFRNWNSQEIACYPSPTKSGRWTAGKIIGVSVGAFCFILALATITRLSLSWKWNRDKALENQMKIEKFLEDYKSLNPMRYSYSDIKKITD</sequence>
<dbReference type="GO" id="GO:0016020">
    <property type="term" value="C:membrane"/>
    <property type="evidence" value="ECO:0007669"/>
    <property type="project" value="UniProtKB-SubCell"/>
</dbReference>
<reference evidence="18" key="1">
    <citation type="submission" date="2015-07" db="EMBL/GenBank/DDBJ databases">
        <title>Transcriptome Assembly of Anthurium amnicola.</title>
        <authorList>
            <person name="Suzuki J."/>
        </authorList>
    </citation>
    <scope>NUCLEOTIDE SEQUENCE</scope>
</reference>
<evidence type="ECO:0000313" key="18">
    <source>
        <dbReference type="EMBL" id="JAT41418.1"/>
    </source>
</evidence>
<evidence type="ECO:0000256" key="11">
    <source>
        <dbReference type="ARBA" id="ARBA00022833"/>
    </source>
</evidence>
<keyword evidence="10" id="KW-0833">Ubl conjugation pathway</keyword>
<protein>
    <recommendedName>
        <fullName evidence="4">RING-type E3 ubiquitin transferase</fullName>
        <ecNumber evidence="4">2.3.2.27</ecNumber>
    </recommendedName>
</protein>
<evidence type="ECO:0000256" key="6">
    <source>
        <dbReference type="ARBA" id="ARBA00022692"/>
    </source>
</evidence>
<dbReference type="InterPro" id="IPR046948">
    <property type="entry name" value="ATL20-22-like"/>
</dbReference>
<evidence type="ECO:0000256" key="2">
    <source>
        <dbReference type="ARBA" id="ARBA00004167"/>
    </source>
</evidence>
<keyword evidence="7" id="KW-0479">Metal-binding</keyword>
<name>A0A1D1XG86_9ARAE</name>
<keyword evidence="11" id="KW-0862">Zinc</keyword>
<evidence type="ECO:0000256" key="9">
    <source>
        <dbReference type="ARBA" id="ARBA00022771"/>
    </source>
</evidence>
<dbReference type="GO" id="GO:0030247">
    <property type="term" value="F:polysaccharide binding"/>
    <property type="evidence" value="ECO:0007669"/>
    <property type="project" value="InterPro"/>
</dbReference>
<comment type="catalytic activity">
    <reaction evidence="1">
        <text>S-ubiquitinyl-[E2 ubiquitin-conjugating enzyme]-L-cysteine + [acceptor protein]-L-lysine = [E2 ubiquitin-conjugating enzyme]-L-cysteine + N(6)-ubiquitinyl-[acceptor protein]-L-lysine.</text>
        <dbReference type="EC" id="2.3.2.27"/>
    </reaction>
</comment>
<gene>
    <name evidence="18" type="primary">ATL22_0</name>
    <name evidence="18" type="ORF">g.14342</name>
</gene>
<keyword evidence="5" id="KW-0808">Transferase</keyword>
<feature type="non-terminal residue" evidence="18">
    <location>
        <position position="291"/>
    </location>
</feature>
<organism evidence="18">
    <name type="scientific">Anthurium amnicola</name>
    <dbReference type="NCBI Taxonomy" id="1678845"/>
    <lineage>
        <taxon>Eukaryota</taxon>
        <taxon>Viridiplantae</taxon>
        <taxon>Streptophyta</taxon>
        <taxon>Embryophyta</taxon>
        <taxon>Tracheophyta</taxon>
        <taxon>Spermatophyta</taxon>
        <taxon>Magnoliopsida</taxon>
        <taxon>Liliopsida</taxon>
        <taxon>Araceae</taxon>
        <taxon>Pothoideae</taxon>
        <taxon>Potheae</taxon>
        <taxon>Anthurium</taxon>
    </lineage>
</organism>
<evidence type="ECO:0000256" key="1">
    <source>
        <dbReference type="ARBA" id="ARBA00000900"/>
    </source>
</evidence>
<comment type="similarity">
    <text evidence="14">Belongs to the RING-type zinc finger family. ATL subfamily.</text>
</comment>
<dbReference type="AlphaFoldDB" id="A0A1D1XG86"/>
<comment type="pathway">
    <text evidence="3">Protein modification; protein ubiquitination.</text>
</comment>
<evidence type="ECO:0000256" key="8">
    <source>
        <dbReference type="ARBA" id="ARBA00022729"/>
    </source>
</evidence>
<evidence type="ECO:0000256" key="7">
    <source>
        <dbReference type="ARBA" id="ARBA00022723"/>
    </source>
</evidence>
<evidence type="ECO:0000256" key="16">
    <source>
        <dbReference type="SAM" id="SignalP"/>
    </source>
</evidence>
<keyword evidence="6 15" id="KW-0812">Transmembrane</keyword>
<dbReference type="InterPro" id="IPR025287">
    <property type="entry name" value="WAK_GUB"/>
</dbReference>
<accession>A0A1D1XG86</accession>
<evidence type="ECO:0000256" key="12">
    <source>
        <dbReference type="ARBA" id="ARBA00022989"/>
    </source>
</evidence>
<evidence type="ECO:0000256" key="13">
    <source>
        <dbReference type="ARBA" id="ARBA00023136"/>
    </source>
</evidence>
<dbReference type="PANTHER" id="PTHR46279:SF9">
    <property type="entry name" value="OS01G0116300 PROTEIN"/>
    <property type="match status" value="1"/>
</dbReference>
<feature type="chain" id="PRO_5008899457" description="RING-type E3 ubiquitin transferase" evidence="16">
    <location>
        <begin position="23"/>
        <end position="291"/>
    </location>
</feature>
<comment type="subcellular location">
    <subcellularLocation>
        <location evidence="2">Membrane</location>
        <topology evidence="2">Single-pass membrane protein</topology>
    </subcellularLocation>
</comment>
<dbReference type="GO" id="GO:0061630">
    <property type="term" value="F:ubiquitin protein ligase activity"/>
    <property type="evidence" value="ECO:0007669"/>
    <property type="project" value="UniProtKB-EC"/>
</dbReference>
<evidence type="ECO:0000256" key="5">
    <source>
        <dbReference type="ARBA" id="ARBA00022679"/>
    </source>
</evidence>
<dbReference type="Pfam" id="PF13947">
    <property type="entry name" value="GUB_WAK_bind"/>
    <property type="match status" value="1"/>
</dbReference>
<evidence type="ECO:0000256" key="15">
    <source>
        <dbReference type="SAM" id="Phobius"/>
    </source>
</evidence>
<keyword evidence="9" id="KW-0863">Zinc-finger</keyword>
<keyword evidence="13 15" id="KW-0472">Membrane</keyword>
<keyword evidence="8 16" id="KW-0732">Signal</keyword>
<evidence type="ECO:0000259" key="17">
    <source>
        <dbReference type="Pfam" id="PF13947"/>
    </source>
</evidence>
<dbReference type="PANTHER" id="PTHR46279">
    <property type="entry name" value="RING/U-BOX SUPERFAMILY PROTEIN"/>
    <property type="match status" value="1"/>
</dbReference>
<dbReference type="EC" id="2.3.2.27" evidence="4"/>
<proteinExistence type="inferred from homology"/>